<dbReference type="SUPFAM" id="SSF56300">
    <property type="entry name" value="Metallo-dependent phosphatases"/>
    <property type="match status" value="1"/>
</dbReference>
<feature type="domain" description="Serine/threonine specific protein phosphatases" evidence="7">
    <location>
        <begin position="128"/>
        <end position="133"/>
    </location>
</feature>
<dbReference type="GO" id="GO:0004722">
    <property type="term" value="F:protein serine/threonine phosphatase activity"/>
    <property type="evidence" value="ECO:0007669"/>
    <property type="project" value="UniProtKB-EC"/>
</dbReference>
<feature type="region of interest" description="Disordered" evidence="6">
    <location>
        <begin position="308"/>
        <end position="333"/>
    </location>
</feature>
<feature type="compositionally biased region" description="Low complexity" evidence="6">
    <location>
        <begin position="315"/>
        <end position="326"/>
    </location>
</feature>
<comment type="catalytic activity">
    <reaction evidence="4 5">
        <text>O-phospho-L-threonyl-[protein] + H2O = L-threonyl-[protein] + phosphate</text>
        <dbReference type="Rhea" id="RHEA:47004"/>
        <dbReference type="Rhea" id="RHEA-COMP:11060"/>
        <dbReference type="Rhea" id="RHEA-COMP:11605"/>
        <dbReference type="ChEBI" id="CHEBI:15377"/>
        <dbReference type="ChEBI" id="CHEBI:30013"/>
        <dbReference type="ChEBI" id="CHEBI:43474"/>
        <dbReference type="ChEBI" id="CHEBI:61977"/>
        <dbReference type="EC" id="3.1.3.16"/>
    </reaction>
</comment>
<evidence type="ECO:0000256" key="3">
    <source>
        <dbReference type="ARBA" id="ARBA00023211"/>
    </source>
</evidence>
<evidence type="ECO:0000256" key="6">
    <source>
        <dbReference type="SAM" id="MobiDB-lite"/>
    </source>
</evidence>
<evidence type="ECO:0000256" key="5">
    <source>
        <dbReference type="RuleBase" id="RU004273"/>
    </source>
</evidence>
<dbReference type="Pfam" id="PF00149">
    <property type="entry name" value="Metallophos"/>
    <property type="match status" value="1"/>
</dbReference>
<dbReference type="EMBL" id="BJWK01000004">
    <property type="protein sequence ID" value="GEM08059.1"/>
    <property type="molecule type" value="Genomic_DNA"/>
</dbReference>
<comment type="caution">
    <text evidence="8">The sequence shown here is derived from an EMBL/GenBank/DDBJ whole genome shotgun (WGS) entry which is preliminary data.</text>
</comment>
<name>A0A511KCG4_RHOTO</name>
<dbReference type="Proteomes" id="UP000321518">
    <property type="component" value="Unassembled WGS sequence"/>
</dbReference>
<organism evidence="8 9">
    <name type="scientific">Rhodotorula toruloides</name>
    <name type="common">Yeast</name>
    <name type="synonym">Rhodosporidium toruloides</name>
    <dbReference type="NCBI Taxonomy" id="5286"/>
    <lineage>
        <taxon>Eukaryota</taxon>
        <taxon>Fungi</taxon>
        <taxon>Dikarya</taxon>
        <taxon>Basidiomycota</taxon>
        <taxon>Pucciniomycotina</taxon>
        <taxon>Microbotryomycetes</taxon>
        <taxon>Sporidiobolales</taxon>
        <taxon>Sporidiobolaceae</taxon>
        <taxon>Rhodotorula</taxon>
    </lineage>
</organism>
<dbReference type="Gene3D" id="3.60.21.10">
    <property type="match status" value="1"/>
</dbReference>
<evidence type="ECO:0000256" key="1">
    <source>
        <dbReference type="ARBA" id="ARBA00022723"/>
    </source>
</evidence>
<dbReference type="CDD" id="cd07415">
    <property type="entry name" value="MPP_PP2A_PP4_PP6"/>
    <property type="match status" value="1"/>
</dbReference>
<reference evidence="8 9" key="1">
    <citation type="submission" date="2019-07" db="EMBL/GenBank/DDBJ databases">
        <title>Rhodotorula toruloides NBRC10032 genome sequencing.</title>
        <authorList>
            <person name="Shida Y."/>
            <person name="Takaku H."/>
            <person name="Ogasawara W."/>
            <person name="Mori K."/>
        </authorList>
    </citation>
    <scope>NUCLEOTIDE SEQUENCE [LARGE SCALE GENOMIC DNA]</scope>
    <source>
        <strain evidence="8 9">NBRC10032</strain>
    </source>
</reference>
<dbReference type="PANTHER" id="PTHR45619">
    <property type="entry name" value="SERINE/THREONINE-PROTEIN PHOSPHATASE PP2A-RELATED"/>
    <property type="match status" value="1"/>
</dbReference>
<keyword evidence="1" id="KW-0479">Metal-binding</keyword>
<dbReference type="InterPro" id="IPR047129">
    <property type="entry name" value="PPA2-like"/>
</dbReference>
<dbReference type="InterPro" id="IPR006186">
    <property type="entry name" value="Ser/Thr-sp_prot-phosphatase"/>
</dbReference>
<dbReference type="OrthoDB" id="1930084at2759"/>
<dbReference type="GO" id="GO:0046872">
    <property type="term" value="F:metal ion binding"/>
    <property type="evidence" value="ECO:0007669"/>
    <property type="project" value="UniProtKB-KW"/>
</dbReference>
<proteinExistence type="inferred from homology"/>
<gene>
    <name evidence="8" type="ORF">Rt10032_c04g2076</name>
</gene>
<dbReference type="SMART" id="SM00156">
    <property type="entry name" value="PP2Ac"/>
    <property type="match status" value="1"/>
</dbReference>
<dbReference type="AlphaFoldDB" id="A0A511KCG4"/>
<keyword evidence="2 5" id="KW-0378">Hydrolase</keyword>
<evidence type="ECO:0000313" key="8">
    <source>
        <dbReference type="EMBL" id="GEM08059.1"/>
    </source>
</evidence>
<dbReference type="PROSITE" id="PS00125">
    <property type="entry name" value="SER_THR_PHOSPHATASE"/>
    <property type="match status" value="1"/>
</dbReference>
<evidence type="ECO:0000313" key="9">
    <source>
        <dbReference type="Proteomes" id="UP000321518"/>
    </source>
</evidence>
<sequence length="333" mass="37724">MLDLDGAISILLRKKLLGEALLKEICEKTKELLMRESNVVHIQAPVTVVGDIHGLELTSSTSLYPLVASQTAHRQFYDLIEIFRIGGYSPHTNYLFLGDYVDRGLFSVETISLLTCLKLRYPDRVQLIRGNHESRAVTQTYGFYSECVRKYGSPAVWQYFTDMFDFLTLSVVIDDRIFCVHGGLSPSVHTLDQIKIIDRFREIPHEGPMADLVWSDPDPDKEEFSISPRGAGYTFGSQVVKKFLDSNNMVHILRAHQLCMEGFSVLYDDKLSTVWSAPNYCYRCGNMASILEVGPHGEKHFNVFDAAPENERDGPQQQQQPQGQGPSSIEYFL</sequence>
<dbReference type="InterPro" id="IPR004843">
    <property type="entry name" value="Calcineurin-like_PHP"/>
</dbReference>
<dbReference type="PRINTS" id="PR00114">
    <property type="entry name" value="STPHPHTASE"/>
</dbReference>
<evidence type="ECO:0000259" key="7">
    <source>
        <dbReference type="PROSITE" id="PS00125"/>
    </source>
</evidence>
<comment type="similarity">
    <text evidence="5">Belongs to the PPP phosphatase family.</text>
</comment>
<protein>
    <recommendedName>
        <fullName evidence="5">Serine/threonine-protein phosphatase</fullName>
        <ecNumber evidence="5">3.1.3.16</ecNumber>
    </recommendedName>
</protein>
<dbReference type="EC" id="3.1.3.16" evidence="5"/>
<accession>A0A511KCG4</accession>
<keyword evidence="3" id="KW-0464">Manganese</keyword>
<evidence type="ECO:0000256" key="2">
    <source>
        <dbReference type="ARBA" id="ARBA00022801"/>
    </source>
</evidence>
<evidence type="ECO:0000256" key="4">
    <source>
        <dbReference type="ARBA" id="ARBA00048336"/>
    </source>
</evidence>
<dbReference type="InterPro" id="IPR029052">
    <property type="entry name" value="Metallo-depent_PP-like"/>
</dbReference>